<dbReference type="Pfam" id="PF01420">
    <property type="entry name" value="Methylase_S"/>
    <property type="match status" value="1"/>
</dbReference>
<dbReference type="Gene3D" id="1.10.287.1120">
    <property type="entry name" value="Bipartite methylase S protein"/>
    <property type="match status" value="1"/>
</dbReference>
<dbReference type="InterPro" id="IPR051212">
    <property type="entry name" value="Type-I_RE_S_subunit"/>
</dbReference>
<dbReference type="EMBL" id="FOPC01000007">
    <property type="protein sequence ID" value="SFG75774.1"/>
    <property type="molecule type" value="Genomic_DNA"/>
</dbReference>
<evidence type="ECO:0000313" key="6">
    <source>
        <dbReference type="EMBL" id="SFG75774.1"/>
    </source>
</evidence>
<evidence type="ECO:0000313" key="7">
    <source>
        <dbReference type="Proteomes" id="UP000199642"/>
    </source>
</evidence>
<dbReference type="RefSeq" id="WP_092791786.1">
    <property type="nucleotide sequence ID" value="NZ_FOPC01000007.1"/>
</dbReference>
<proteinExistence type="inferred from homology"/>
<protein>
    <submittedName>
        <fullName evidence="6">Type I restriction enzyme, S subunit</fullName>
    </submittedName>
</protein>
<dbReference type="Proteomes" id="UP000199642">
    <property type="component" value="Unassembled WGS sequence"/>
</dbReference>
<dbReference type="OrthoDB" id="825893at2"/>
<feature type="domain" description="Type I restriction modification DNA specificity" evidence="5">
    <location>
        <begin position="3"/>
        <end position="150"/>
    </location>
</feature>
<dbReference type="GO" id="GO:0009307">
    <property type="term" value="P:DNA restriction-modification system"/>
    <property type="evidence" value="ECO:0007669"/>
    <property type="project" value="UniProtKB-KW"/>
</dbReference>
<accession>A0A1I2UF18</accession>
<reference evidence="7" key="1">
    <citation type="submission" date="2016-10" db="EMBL/GenBank/DDBJ databases">
        <authorList>
            <person name="Varghese N."/>
            <person name="Submissions S."/>
        </authorList>
    </citation>
    <scope>NUCLEOTIDE SEQUENCE [LARGE SCALE GENOMIC DNA]</scope>
    <source>
        <strain evidence="7">DSM 19315</strain>
    </source>
</reference>
<dbReference type="GO" id="GO:0003677">
    <property type="term" value="F:DNA binding"/>
    <property type="evidence" value="ECO:0007669"/>
    <property type="project" value="UniProtKB-KW"/>
</dbReference>
<organism evidence="6 7">
    <name type="scientific">Algoriphagus hitonicola</name>
    <dbReference type="NCBI Taxonomy" id="435880"/>
    <lineage>
        <taxon>Bacteria</taxon>
        <taxon>Pseudomonadati</taxon>
        <taxon>Bacteroidota</taxon>
        <taxon>Cytophagia</taxon>
        <taxon>Cytophagales</taxon>
        <taxon>Cyclobacteriaceae</taxon>
        <taxon>Algoriphagus</taxon>
    </lineage>
</organism>
<keyword evidence="3" id="KW-0238">DNA-binding</keyword>
<keyword evidence="7" id="KW-1185">Reference proteome</keyword>
<name>A0A1I2UF18_9BACT</name>
<keyword evidence="2" id="KW-0680">Restriction system</keyword>
<sequence>MIKGWVLVALGEIAEIISGKNQKEVENPNGEYPIYGSGGVFGFADQYLCPPGTTVIGRKGTINNPIFVNEKFWNVDTAFGIHPCEYVLPKLLFYFCKGFNFKKLDKSTTIPSLAKRDLLQIDFPLIPLPEQRAIVARIEELFSELDHAIANLKSAQAKLEIYRQAVLKKAFDGGFTKEFRLQHSISGFTTKNWTIFLSLFLN</sequence>
<dbReference type="Gene3D" id="3.90.220.20">
    <property type="entry name" value="DNA methylase specificity domains"/>
    <property type="match status" value="1"/>
</dbReference>
<dbReference type="SUPFAM" id="SSF116734">
    <property type="entry name" value="DNA methylase specificity domain"/>
    <property type="match status" value="1"/>
</dbReference>
<evidence type="ECO:0000256" key="1">
    <source>
        <dbReference type="ARBA" id="ARBA00010923"/>
    </source>
</evidence>
<evidence type="ECO:0000256" key="3">
    <source>
        <dbReference type="ARBA" id="ARBA00023125"/>
    </source>
</evidence>
<keyword evidence="4" id="KW-0175">Coiled coil</keyword>
<feature type="coiled-coil region" evidence="4">
    <location>
        <begin position="138"/>
        <end position="165"/>
    </location>
</feature>
<evidence type="ECO:0000256" key="4">
    <source>
        <dbReference type="SAM" id="Coils"/>
    </source>
</evidence>
<dbReference type="AlphaFoldDB" id="A0A1I2UF18"/>
<dbReference type="InterPro" id="IPR000055">
    <property type="entry name" value="Restrct_endonuc_typeI_TRD"/>
</dbReference>
<evidence type="ECO:0000256" key="2">
    <source>
        <dbReference type="ARBA" id="ARBA00022747"/>
    </source>
</evidence>
<dbReference type="PANTHER" id="PTHR43140:SF1">
    <property type="entry name" value="TYPE I RESTRICTION ENZYME ECOKI SPECIFICITY SUBUNIT"/>
    <property type="match status" value="1"/>
</dbReference>
<dbReference type="InterPro" id="IPR044946">
    <property type="entry name" value="Restrct_endonuc_typeI_TRD_sf"/>
</dbReference>
<dbReference type="PANTHER" id="PTHR43140">
    <property type="entry name" value="TYPE-1 RESTRICTION ENZYME ECOKI SPECIFICITY PROTEIN"/>
    <property type="match status" value="1"/>
</dbReference>
<gene>
    <name evidence="6" type="ORF">SAMN04487988_107216</name>
</gene>
<dbReference type="STRING" id="435880.SAMN04487988_107216"/>
<dbReference type="CDD" id="cd17288">
    <property type="entry name" value="RMtype1_S_LlaAI06ORF1089P_TRD1-CR1_like"/>
    <property type="match status" value="1"/>
</dbReference>
<evidence type="ECO:0000259" key="5">
    <source>
        <dbReference type="Pfam" id="PF01420"/>
    </source>
</evidence>
<comment type="similarity">
    <text evidence="1">Belongs to the type-I restriction system S methylase family.</text>
</comment>